<dbReference type="InterPro" id="IPR011579">
    <property type="entry name" value="ATPase_dom"/>
</dbReference>
<evidence type="ECO:0000259" key="1">
    <source>
        <dbReference type="Pfam" id="PF01637"/>
    </source>
</evidence>
<dbReference type="SUPFAM" id="SSF46785">
    <property type="entry name" value="Winged helix' DNA-binding domain"/>
    <property type="match status" value="1"/>
</dbReference>
<dbReference type="KEGG" id="fng:JM64_01590"/>
<gene>
    <name evidence="2" type="ORF">JM64_01590</name>
</gene>
<feature type="domain" description="ATPase" evidence="1">
    <location>
        <begin position="19"/>
        <end position="258"/>
    </location>
</feature>
<dbReference type="PANTHER" id="PTHR34301:SF8">
    <property type="entry name" value="ATPASE DOMAIN-CONTAINING PROTEIN"/>
    <property type="match status" value="1"/>
</dbReference>
<organism evidence="2 3">
    <name type="scientific">Fervidobacterium pennivorans</name>
    <dbReference type="NCBI Taxonomy" id="93466"/>
    <lineage>
        <taxon>Bacteria</taxon>
        <taxon>Thermotogati</taxon>
        <taxon>Thermotogota</taxon>
        <taxon>Thermotogae</taxon>
        <taxon>Thermotogales</taxon>
        <taxon>Fervidobacteriaceae</taxon>
        <taxon>Fervidobacterium</taxon>
    </lineage>
</organism>
<evidence type="ECO:0000313" key="2">
    <source>
        <dbReference type="EMBL" id="ANE40845.1"/>
    </source>
</evidence>
<name>A0A172T1G7_FERPE</name>
<dbReference type="InterPro" id="IPR036390">
    <property type="entry name" value="WH_DNA-bd_sf"/>
</dbReference>
<dbReference type="GO" id="GO:0005524">
    <property type="term" value="F:ATP binding"/>
    <property type="evidence" value="ECO:0007669"/>
    <property type="project" value="InterPro"/>
</dbReference>
<dbReference type="AlphaFoldDB" id="A0A172T1G7"/>
<dbReference type="PANTHER" id="PTHR34301">
    <property type="entry name" value="DNA-BINDING PROTEIN-RELATED"/>
    <property type="match status" value="1"/>
</dbReference>
<dbReference type="InterPro" id="IPR036388">
    <property type="entry name" value="WH-like_DNA-bd_sf"/>
</dbReference>
<dbReference type="SUPFAM" id="SSF52540">
    <property type="entry name" value="P-loop containing nucleoside triphosphate hydrolases"/>
    <property type="match status" value="1"/>
</dbReference>
<dbReference type="OrthoDB" id="48610at2"/>
<dbReference type="Gene3D" id="1.10.10.10">
    <property type="entry name" value="Winged helix-like DNA-binding domain superfamily/Winged helix DNA-binding domain"/>
    <property type="match status" value="1"/>
</dbReference>
<accession>A0A172T1G7</accession>
<dbReference type="Gene3D" id="3.40.50.300">
    <property type="entry name" value="P-loop containing nucleotide triphosphate hydrolases"/>
    <property type="match status" value="1"/>
</dbReference>
<reference evidence="2 3" key="1">
    <citation type="submission" date="2014-08" db="EMBL/GenBank/DDBJ databases">
        <title>Fervidobacterium pennivorans DYC genome.</title>
        <authorList>
            <person name="Wushke S."/>
        </authorList>
    </citation>
    <scope>NUCLEOTIDE SEQUENCE [LARGE SCALE GENOMIC DNA]</scope>
    <source>
        <strain evidence="2 3">DYC</strain>
    </source>
</reference>
<dbReference type="EMBL" id="CP011393">
    <property type="protein sequence ID" value="ANE40845.1"/>
    <property type="molecule type" value="Genomic_DNA"/>
</dbReference>
<dbReference type="PATRIC" id="fig|93466.3.peg.358"/>
<proteinExistence type="predicted"/>
<dbReference type="InterPro" id="IPR027417">
    <property type="entry name" value="P-loop_NTPase"/>
</dbReference>
<sequence length="372" mass="43264">MGSFVNPFKIGKTYTPENFIDRKEEYSYLCNAVESGNNVVVVGPRRFGKTWLLQKFIAEGGYPVIYLDLFGCFSLKGFVQKMMKQAYELLKGKNPMSFVGRYLKHIAKHVSFSFDVGGISFSIDNDLSDELLIEQMYELLEGVQKDLKKKLVVVLDEFQAYKSISEKLPESLRSFYQTQKDVVFVFSGSMRHMIEELFFEESGVLYHSCLRVDIGKTLPEDESIEYIVENFNSTGKKIILEDAKRIYRLTKGHPYFLQLLCYELWDKAGELISEEEIDVIFDSLCERESYGYELIIETLEYKYLKNVLKLISEQTDGYFSIANLQKYKIPNATTLNNLLKKLTERGIIEKFGRGKYQIIDPLFERYVGKKLW</sequence>
<protein>
    <recommendedName>
        <fullName evidence="1">ATPase domain-containing protein</fullName>
    </recommendedName>
</protein>
<dbReference type="Pfam" id="PF01637">
    <property type="entry name" value="ATPase_2"/>
    <property type="match status" value="1"/>
</dbReference>
<dbReference type="Proteomes" id="UP000077096">
    <property type="component" value="Chromosome"/>
</dbReference>
<evidence type="ECO:0000313" key="3">
    <source>
        <dbReference type="Proteomes" id="UP000077096"/>
    </source>
</evidence>